<sequence length="167" mass="18444">MRNGAASRQSALGMSAFTLIVGLCFRVGPCRYKWTMAALDLPLITTGEIRVSVGDRVNVYLAGVDVLLAQHIRFVGVTRVDRSEVETAALCVQNSDLHGNPHRLNFTVKFLPNSRKEFGVACSCKAVESVCKHIVALLLHISRNKFADLKEATCTDVTQIWDNIKKQ</sequence>
<evidence type="ECO:0000313" key="1">
    <source>
        <dbReference type="EMBL" id="KAJ8677274.1"/>
    </source>
</evidence>
<reference evidence="1" key="1">
    <citation type="submission" date="2023-04" db="EMBL/GenBank/DDBJ databases">
        <title>A chromosome-level genome assembly of the parasitoid wasp Eretmocerus hayati.</title>
        <authorList>
            <person name="Zhong Y."/>
            <person name="Liu S."/>
            <person name="Liu Y."/>
        </authorList>
    </citation>
    <scope>NUCLEOTIDE SEQUENCE</scope>
    <source>
        <strain evidence="1">ZJU_SS_LIU_2023</strain>
    </source>
</reference>
<keyword evidence="2" id="KW-1185">Reference proteome</keyword>
<accession>A0ACC2P139</accession>
<dbReference type="Proteomes" id="UP001239111">
    <property type="component" value="Chromosome 2"/>
</dbReference>
<proteinExistence type="predicted"/>
<organism evidence="1 2">
    <name type="scientific">Eretmocerus hayati</name>
    <dbReference type="NCBI Taxonomy" id="131215"/>
    <lineage>
        <taxon>Eukaryota</taxon>
        <taxon>Metazoa</taxon>
        <taxon>Ecdysozoa</taxon>
        <taxon>Arthropoda</taxon>
        <taxon>Hexapoda</taxon>
        <taxon>Insecta</taxon>
        <taxon>Pterygota</taxon>
        <taxon>Neoptera</taxon>
        <taxon>Endopterygota</taxon>
        <taxon>Hymenoptera</taxon>
        <taxon>Apocrita</taxon>
        <taxon>Proctotrupomorpha</taxon>
        <taxon>Chalcidoidea</taxon>
        <taxon>Aphelinidae</taxon>
        <taxon>Aphelininae</taxon>
        <taxon>Eretmocerus</taxon>
    </lineage>
</organism>
<protein>
    <submittedName>
        <fullName evidence="1">Uncharacterized protein</fullName>
    </submittedName>
</protein>
<evidence type="ECO:0000313" key="2">
    <source>
        <dbReference type="Proteomes" id="UP001239111"/>
    </source>
</evidence>
<gene>
    <name evidence="1" type="ORF">QAD02_013061</name>
</gene>
<name>A0ACC2P139_9HYME</name>
<comment type="caution">
    <text evidence="1">The sequence shown here is derived from an EMBL/GenBank/DDBJ whole genome shotgun (WGS) entry which is preliminary data.</text>
</comment>
<dbReference type="EMBL" id="CM056742">
    <property type="protein sequence ID" value="KAJ8677274.1"/>
    <property type="molecule type" value="Genomic_DNA"/>
</dbReference>